<organism evidence="2 3">
    <name type="scientific">Lysinibacillus parviboronicapiens</name>
    <dbReference type="NCBI Taxonomy" id="436516"/>
    <lineage>
        <taxon>Bacteria</taxon>
        <taxon>Bacillati</taxon>
        <taxon>Bacillota</taxon>
        <taxon>Bacilli</taxon>
        <taxon>Bacillales</taxon>
        <taxon>Bacillaceae</taxon>
        <taxon>Lysinibacillus</taxon>
    </lineage>
</organism>
<evidence type="ECO:0000313" key="2">
    <source>
        <dbReference type="EMBL" id="MET4558985.1"/>
    </source>
</evidence>
<feature type="transmembrane region" description="Helical" evidence="1">
    <location>
        <begin position="7"/>
        <end position="26"/>
    </location>
</feature>
<keyword evidence="1" id="KW-0812">Transmembrane</keyword>
<sequence>MRKNKWVLLASISTFILLWGVVYWVLASKGILGPGS</sequence>
<dbReference type="Proteomes" id="UP001549363">
    <property type="component" value="Unassembled WGS sequence"/>
</dbReference>
<dbReference type="EMBL" id="JBEPSB010000001">
    <property type="protein sequence ID" value="MET4558985.1"/>
    <property type="molecule type" value="Genomic_DNA"/>
</dbReference>
<keyword evidence="1" id="KW-1133">Transmembrane helix</keyword>
<evidence type="ECO:0000313" key="3">
    <source>
        <dbReference type="Proteomes" id="UP001549363"/>
    </source>
</evidence>
<reference evidence="2 3" key="1">
    <citation type="submission" date="2024-06" db="EMBL/GenBank/DDBJ databases">
        <title>Sorghum-associated microbial communities from plants grown in Nebraska, USA.</title>
        <authorList>
            <person name="Schachtman D."/>
        </authorList>
    </citation>
    <scope>NUCLEOTIDE SEQUENCE [LARGE SCALE GENOMIC DNA]</scope>
    <source>
        <strain evidence="2 3">736</strain>
    </source>
</reference>
<gene>
    <name evidence="2" type="ORF">ABIA69_000128</name>
</gene>
<keyword evidence="3" id="KW-1185">Reference proteome</keyword>
<keyword evidence="1" id="KW-0472">Membrane</keyword>
<proteinExistence type="predicted"/>
<name>A0ABV2PDH1_9BACI</name>
<protein>
    <submittedName>
        <fullName evidence="2">Uncharacterized protein</fullName>
    </submittedName>
</protein>
<comment type="caution">
    <text evidence="2">The sequence shown here is derived from an EMBL/GenBank/DDBJ whole genome shotgun (WGS) entry which is preliminary data.</text>
</comment>
<evidence type="ECO:0000256" key="1">
    <source>
        <dbReference type="SAM" id="Phobius"/>
    </source>
</evidence>
<accession>A0ABV2PDH1</accession>